<comment type="similarity">
    <text evidence="1">Belongs to the GSP E family.</text>
</comment>
<sequence length="594" mass="65756">MFAKRAEKTAPIWGMTQTDRFRGDAEGRKFVAGNNSVPRSRPVISRSTFMEDYRRILSGNVRTKPSYADCWLIGSVGELDVLAEYDTPNGHVVVGTAADGETEYNLTPSEYTSPDAVNCIIEDAIEAVRRSFREHGGRTDRQFVTSVARDFIDASSDAIMIACGGNVNAMEEQMERMCDIVYRYSVGLGVFDILLSDPKLEDIYVDAPCDRNRIHVTMSGVGESNSHVRCRTNLVVDRREVDNLINVLKRESGLPFCESSPVLETDMKAHDARATVVGYPMSPSGDAVAIRKHSSNPWTLTRLIANGTVDAATAGLLSFLVQNRATFLICGARGAGKSSMLSALMFEFPLSQRILTIEDTIELPGESMRKMGYKIQSMLVDDRMDGNDLSRSNEALRVSLRLGESAIILGEVRGEEAKTLYQSMRTGRAGSSIMGTIHGDSAKTVFERVVHDMGISAEAFMATDILVTIGTFRDRRTGAQARRVNEVVSTSDRIGEFVDMSGNRLDFSVPVMRRALSSSSMSEEEAREEIKARGLLREYLAQLAQRYEEFYSPEWVVAANEHMARHTGRSAEEILMTFKMKVRTETGKGLGDDI</sequence>
<dbReference type="Gene3D" id="3.30.450.380">
    <property type="match status" value="1"/>
</dbReference>
<dbReference type="GeneID" id="41321694"/>
<accession>A0A3G3IGT7</accession>
<evidence type="ECO:0000259" key="2">
    <source>
        <dbReference type="Pfam" id="PF00437"/>
    </source>
</evidence>
<dbReference type="InterPro" id="IPR027417">
    <property type="entry name" value="P-loop_NTPase"/>
</dbReference>
<dbReference type="GO" id="GO:0016887">
    <property type="term" value="F:ATP hydrolysis activity"/>
    <property type="evidence" value="ECO:0007669"/>
    <property type="project" value="InterPro"/>
</dbReference>
<protein>
    <submittedName>
        <fullName evidence="3">Type IV secretion system protein VirB11</fullName>
    </submittedName>
</protein>
<dbReference type="Proteomes" id="UP000273278">
    <property type="component" value="Chromosome"/>
</dbReference>
<dbReference type="Gene3D" id="3.40.50.300">
    <property type="entry name" value="P-loop containing nucleotide triphosphate hydrolases"/>
    <property type="match status" value="1"/>
</dbReference>
<organism evidence="3 4">
    <name type="scientific">Methanomethylophilus alvi</name>
    <dbReference type="NCBI Taxonomy" id="1291540"/>
    <lineage>
        <taxon>Archaea</taxon>
        <taxon>Methanobacteriati</taxon>
        <taxon>Thermoplasmatota</taxon>
        <taxon>Thermoplasmata</taxon>
        <taxon>Methanomassiliicoccales</taxon>
        <taxon>Methanomethylophilaceae</taxon>
        <taxon>Methanomethylophilus</taxon>
    </lineage>
</organism>
<dbReference type="PANTHER" id="PTHR30486:SF6">
    <property type="entry name" value="TYPE IV PILUS RETRACTATION ATPASE PILT"/>
    <property type="match status" value="1"/>
</dbReference>
<gene>
    <name evidence="3" type="ORF">BKD89_04465</name>
</gene>
<dbReference type="AlphaFoldDB" id="A0A3G3IGT7"/>
<dbReference type="EMBL" id="CP017686">
    <property type="protein sequence ID" value="AYQ55056.1"/>
    <property type="molecule type" value="Genomic_DNA"/>
</dbReference>
<feature type="domain" description="Bacterial type II secretion system protein E" evidence="2">
    <location>
        <begin position="276"/>
        <end position="463"/>
    </location>
</feature>
<dbReference type="OMA" id="SIMGTIH"/>
<evidence type="ECO:0000256" key="1">
    <source>
        <dbReference type="ARBA" id="ARBA00006611"/>
    </source>
</evidence>
<proteinExistence type="inferred from homology"/>
<reference evidence="3 4" key="1">
    <citation type="submission" date="2016-10" db="EMBL/GenBank/DDBJ databases">
        <title>Complete genome of the TMA-utilizing, human hosted archaeon Methanomethylophilus alvus Gen. nov, sp. nov., strain Mx-05, derived from a pure culture.</title>
        <authorList>
            <person name="Brugere J.-F."/>
            <person name="Ben Hania W."/>
            <person name="Chaudhary P.P."/>
            <person name="Gaci N."/>
            <person name="Borrel G."/>
            <person name="Cao Van Tuat L."/>
            <person name="Fardeau M.-L."/>
            <person name="Harris H.M.B."/>
            <person name="O'Toole P.W."/>
            <person name="Ollivier B."/>
        </authorList>
    </citation>
    <scope>NUCLEOTIDE SEQUENCE [LARGE SCALE GENOMIC DNA]</scope>
    <source>
        <strain evidence="3 4">Mx-05</strain>
    </source>
</reference>
<dbReference type="PANTHER" id="PTHR30486">
    <property type="entry name" value="TWITCHING MOTILITY PROTEIN PILT"/>
    <property type="match status" value="1"/>
</dbReference>
<name>A0A3G3IGT7_9ARCH</name>
<dbReference type="InterPro" id="IPR001482">
    <property type="entry name" value="T2SS/T4SS_dom"/>
</dbReference>
<evidence type="ECO:0000313" key="3">
    <source>
        <dbReference type="EMBL" id="AYQ55056.1"/>
    </source>
</evidence>
<dbReference type="RefSeq" id="WP_015504796.1">
    <property type="nucleotide sequence ID" value="NZ_CAYAZM010000006.1"/>
</dbReference>
<dbReference type="SUPFAM" id="SSF52540">
    <property type="entry name" value="P-loop containing nucleoside triphosphate hydrolases"/>
    <property type="match status" value="1"/>
</dbReference>
<dbReference type="InterPro" id="IPR050921">
    <property type="entry name" value="T4SS_GSP_E_ATPase"/>
</dbReference>
<dbReference type="Pfam" id="PF00437">
    <property type="entry name" value="T2SSE"/>
    <property type="match status" value="1"/>
</dbReference>
<evidence type="ECO:0000313" key="4">
    <source>
        <dbReference type="Proteomes" id="UP000273278"/>
    </source>
</evidence>